<dbReference type="OrthoDB" id="377601at2157"/>
<dbReference type="eggNOG" id="arCOG09796">
    <property type="taxonomic scope" value="Archaea"/>
</dbReference>
<dbReference type="AlphaFoldDB" id="F2L661"/>
<evidence type="ECO:0000313" key="1">
    <source>
        <dbReference type="EMBL" id="AEA13677.1"/>
    </source>
</evidence>
<evidence type="ECO:0000313" key="2">
    <source>
        <dbReference type="Proteomes" id="UP000008138"/>
    </source>
</evidence>
<reference evidence="1 2" key="1">
    <citation type="journal article" date="2011" name="J. Bacteriol.">
        <title>Complete genome sequence of the thermoacidophilic crenarchaeon Thermoproteus uzoniensis 768-20.</title>
        <authorList>
            <person name="Mardanov A.V."/>
            <person name="Gumerov V.M."/>
            <person name="Beletsky A.V."/>
            <person name="Prokofeva M.I."/>
            <person name="Bonch-Osmolovskaya E.A."/>
            <person name="Ravin N.V."/>
            <person name="Skryabin K.G."/>
        </authorList>
    </citation>
    <scope>NUCLEOTIDE SEQUENCE [LARGE SCALE GENOMIC DNA]</scope>
    <source>
        <strain evidence="1 2">768-20</strain>
    </source>
</reference>
<dbReference type="EMBL" id="CP002590">
    <property type="protein sequence ID" value="AEA13677.1"/>
    <property type="molecule type" value="Genomic_DNA"/>
</dbReference>
<gene>
    <name evidence="1" type="ordered locus">TUZN_2222</name>
</gene>
<sequence length="119" mass="13047">MYEPILRCVETGDPSYLERAAESALRTGAYLEHVLDLALLTPPESLPPSARRLLAGVKHVVETADCGSLPEYLRTPCWIAKRRAESVGVEAERAPEVEALGVERVVYAFCKALGVVVWP</sequence>
<keyword evidence="2" id="KW-1185">Reference proteome</keyword>
<reference key="2">
    <citation type="submission" date="2011-03" db="EMBL/GenBank/DDBJ databases">
        <title>Complete genome sequence of the thermoacidophilic crenarchaeon Thermoproteus uzoniensis 768-20.</title>
        <authorList>
            <person name="Mardanov A.V."/>
            <person name="Gumerov V.M."/>
            <person name="Beletsky A.V."/>
            <person name="Prokofeva M.I."/>
            <person name="Bonch-Osmolovskaya E.A."/>
            <person name="Ravin N.V."/>
            <person name="Skryabin K.G."/>
        </authorList>
    </citation>
    <scope>NUCLEOTIDE SEQUENCE</scope>
    <source>
        <strain>768-20</strain>
    </source>
</reference>
<proteinExistence type="predicted"/>
<organism evidence="1 2">
    <name type="scientific">Thermoproteus uzoniensis (strain 768-20)</name>
    <dbReference type="NCBI Taxonomy" id="999630"/>
    <lineage>
        <taxon>Archaea</taxon>
        <taxon>Thermoproteota</taxon>
        <taxon>Thermoprotei</taxon>
        <taxon>Thermoproteales</taxon>
        <taxon>Thermoproteaceae</taxon>
        <taxon>Thermoproteus</taxon>
    </lineage>
</organism>
<protein>
    <submittedName>
        <fullName evidence="1">Uncharacterized protein</fullName>
    </submittedName>
</protein>
<dbReference type="HOGENOM" id="CLU_167322_0_0_2"/>
<accession>F2L661</accession>
<dbReference type="RefSeq" id="WP_013681012.1">
    <property type="nucleotide sequence ID" value="NC_015315.1"/>
</dbReference>
<dbReference type="STRING" id="999630.TUZN_2222"/>
<dbReference type="KEGG" id="tuz:TUZN_2222"/>
<name>F2L661_THEU7</name>
<dbReference type="GeneID" id="10361730"/>
<dbReference type="Proteomes" id="UP000008138">
    <property type="component" value="Chromosome"/>
</dbReference>